<reference evidence="5" key="1">
    <citation type="submission" date="2019-04" db="EMBL/GenBank/DDBJ databases">
        <title>Sequencing of skin fungus with MAO and IRED activity.</title>
        <authorList>
            <person name="Marsaioli A.J."/>
            <person name="Bonatto J.M.C."/>
            <person name="Reis Junior O."/>
        </authorList>
    </citation>
    <scope>NUCLEOTIDE SEQUENCE</scope>
    <source>
        <strain evidence="5">30M1</strain>
    </source>
</reference>
<proteinExistence type="inferred from homology"/>
<evidence type="ECO:0000256" key="4">
    <source>
        <dbReference type="RuleBase" id="RU000363"/>
    </source>
</evidence>
<comment type="similarity">
    <text evidence="1 4">Belongs to the short-chain dehydrogenases/reductases (SDR) family.</text>
</comment>
<dbReference type="GO" id="GO:0016616">
    <property type="term" value="F:oxidoreductase activity, acting on the CH-OH group of donors, NAD or NADP as acceptor"/>
    <property type="evidence" value="ECO:0007669"/>
    <property type="project" value="TreeGrafter"/>
</dbReference>
<gene>
    <name evidence="5" type="ORF">E8E13_003504</name>
</gene>
<dbReference type="PANTHER" id="PTHR42760:SF133">
    <property type="entry name" value="3-OXOACYL-[ACYL-CARRIER-PROTEIN] REDUCTASE"/>
    <property type="match status" value="1"/>
</dbReference>
<dbReference type="InterPro" id="IPR020904">
    <property type="entry name" value="Sc_DH/Rdtase_CS"/>
</dbReference>
<evidence type="ECO:0000256" key="3">
    <source>
        <dbReference type="ARBA" id="ARBA00023002"/>
    </source>
</evidence>
<accession>A0A9P4T7H5</accession>
<evidence type="ECO:0000256" key="2">
    <source>
        <dbReference type="ARBA" id="ARBA00022857"/>
    </source>
</evidence>
<keyword evidence="2" id="KW-0521">NADP</keyword>
<evidence type="ECO:0000313" key="5">
    <source>
        <dbReference type="EMBL" id="KAF2996650.1"/>
    </source>
</evidence>
<dbReference type="EMBL" id="SWKU01000026">
    <property type="protein sequence ID" value="KAF2996650.1"/>
    <property type="molecule type" value="Genomic_DNA"/>
</dbReference>
<dbReference type="Proteomes" id="UP000801428">
    <property type="component" value="Unassembled WGS sequence"/>
</dbReference>
<evidence type="ECO:0000256" key="1">
    <source>
        <dbReference type="ARBA" id="ARBA00006484"/>
    </source>
</evidence>
<dbReference type="Gene3D" id="3.40.50.720">
    <property type="entry name" value="NAD(P)-binding Rossmann-like Domain"/>
    <property type="match status" value="1"/>
</dbReference>
<dbReference type="PRINTS" id="PR00080">
    <property type="entry name" value="SDRFAMILY"/>
</dbReference>
<evidence type="ECO:0008006" key="7">
    <source>
        <dbReference type="Google" id="ProtNLM"/>
    </source>
</evidence>
<evidence type="ECO:0000313" key="6">
    <source>
        <dbReference type="Proteomes" id="UP000801428"/>
    </source>
</evidence>
<organism evidence="5 6">
    <name type="scientific">Curvularia kusanoi</name>
    <name type="common">Cochliobolus kusanoi</name>
    <dbReference type="NCBI Taxonomy" id="90978"/>
    <lineage>
        <taxon>Eukaryota</taxon>
        <taxon>Fungi</taxon>
        <taxon>Dikarya</taxon>
        <taxon>Ascomycota</taxon>
        <taxon>Pezizomycotina</taxon>
        <taxon>Dothideomycetes</taxon>
        <taxon>Pleosporomycetidae</taxon>
        <taxon>Pleosporales</taxon>
        <taxon>Pleosporineae</taxon>
        <taxon>Pleosporaceae</taxon>
        <taxon>Curvularia</taxon>
    </lineage>
</organism>
<comment type="caution">
    <text evidence="5">The sequence shown here is derived from an EMBL/GenBank/DDBJ whole genome shotgun (WGS) entry which is preliminary data.</text>
</comment>
<dbReference type="SUPFAM" id="SSF51735">
    <property type="entry name" value="NAD(P)-binding Rossmann-fold domains"/>
    <property type="match status" value="1"/>
</dbReference>
<dbReference type="InterPro" id="IPR036291">
    <property type="entry name" value="NAD(P)-bd_dom_sf"/>
</dbReference>
<protein>
    <recommendedName>
        <fullName evidence="7">NAD(P)-binding protein</fullName>
    </recommendedName>
</protein>
<name>A0A9P4T7H5_CURKU</name>
<dbReference type="GO" id="GO:0048038">
    <property type="term" value="F:quinone binding"/>
    <property type="evidence" value="ECO:0007669"/>
    <property type="project" value="TreeGrafter"/>
</dbReference>
<dbReference type="Pfam" id="PF00106">
    <property type="entry name" value="adh_short"/>
    <property type="match status" value="1"/>
</dbReference>
<dbReference type="PROSITE" id="PS00061">
    <property type="entry name" value="ADH_SHORT"/>
    <property type="match status" value="1"/>
</dbReference>
<keyword evidence="3" id="KW-0560">Oxidoreductase</keyword>
<dbReference type="OrthoDB" id="1669814at2759"/>
<dbReference type="GO" id="GO:0006633">
    <property type="term" value="P:fatty acid biosynthetic process"/>
    <property type="evidence" value="ECO:0007669"/>
    <property type="project" value="TreeGrafter"/>
</dbReference>
<dbReference type="AlphaFoldDB" id="A0A9P4T7H5"/>
<keyword evidence="6" id="KW-1185">Reference proteome</keyword>
<dbReference type="PANTHER" id="PTHR42760">
    <property type="entry name" value="SHORT-CHAIN DEHYDROGENASES/REDUCTASES FAMILY MEMBER"/>
    <property type="match status" value="1"/>
</dbReference>
<sequence length="280" mass="30374">MPSPPRHVLITGGSRGIGLSIAQAFAAQNYRCTLISRSEAALQTAISSLTPPSTSAHRYIPGSISSPSFWTTTNFKESGLDKGDPESRIDVLVNCAGITQSRLFTTTPEDEIRQIVDTNLTGLMLGTRFLLRNKYLHSTRRMRGEEATGFTPSVVNVASLLGVSGGYGAVAYAASKAGVLGFTRALAGEYVGHGVRVNAIVPGYVESDMTKDLNTAQLQDRIPLKRFGRPEEIAHAALFLAENHELETASQNLCEKTDANMFQKMRVAAESIVRRRESAW</sequence>
<dbReference type="PRINTS" id="PR00081">
    <property type="entry name" value="GDHRDH"/>
</dbReference>
<dbReference type="InterPro" id="IPR002347">
    <property type="entry name" value="SDR_fam"/>
</dbReference>